<dbReference type="Pfam" id="PF05721">
    <property type="entry name" value="PhyH"/>
    <property type="match status" value="1"/>
</dbReference>
<dbReference type="PRINTS" id="PR00081">
    <property type="entry name" value="GDHRDH"/>
</dbReference>
<dbReference type="Pfam" id="PF13561">
    <property type="entry name" value="adh_short_C2"/>
    <property type="match status" value="1"/>
</dbReference>
<evidence type="ECO:0000256" key="1">
    <source>
        <dbReference type="ARBA" id="ARBA00006484"/>
    </source>
</evidence>
<keyword evidence="5" id="KW-1185">Reference proteome</keyword>
<organism evidence="4 5">
    <name type="scientific">Fonsecaea nubica</name>
    <dbReference type="NCBI Taxonomy" id="856822"/>
    <lineage>
        <taxon>Eukaryota</taxon>
        <taxon>Fungi</taxon>
        <taxon>Dikarya</taxon>
        <taxon>Ascomycota</taxon>
        <taxon>Pezizomycotina</taxon>
        <taxon>Eurotiomycetes</taxon>
        <taxon>Chaetothyriomycetidae</taxon>
        <taxon>Chaetothyriales</taxon>
        <taxon>Herpotrichiellaceae</taxon>
        <taxon>Fonsecaea</taxon>
    </lineage>
</organism>
<dbReference type="EC" id="1.1.1.100" evidence="2"/>
<comment type="caution">
    <text evidence="4">The sequence shown here is derived from an EMBL/GenBank/DDBJ whole genome shotgun (WGS) entry which is preliminary data.</text>
</comment>
<dbReference type="InterPro" id="IPR036291">
    <property type="entry name" value="NAD(P)-bd_dom_sf"/>
</dbReference>
<sequence>MIATLQKDEVQVVSLSPDERRNCKYAPATLQRALEAMHQDGLVLLKGVIDPAHIAAVNEKMCEDADRKRADPGQLYNHCVKSNFLQRPPVNDSSYLFDDVYFNPFLLQLANAYLGHKPIWNWLTSNVALSNTSGMRQPAHKDCSFAHPQYPYYFIANIPLCDFTIENGATEFWLGSHAHAHPHEQVIATKPEEVVEYGRLGEPLPAITEEAKEARMAIRPPLQPECSAGDIMIRDLRLWHAGMPNGTDRHRIMIGLGYQSPHYPNYTMRCHLPLSQQNFFMKAGGHDMVEVRANFYEDGEFEKKGVDVGSSRGLGLAIAKAFRDEGAKVVVNYFHTAEDRIAALTKEFGSTEDEVLFFRADVTDADEVQALFAAAERHFGKPIATVVNNAMVGDFAFNGDARPKVADLTWSNFDAQLQGFLRGSLNTTQAALAGFEKLGSGRIVNVGSNLFQNPVVPYHDYTAAKGALLAFTRTCAADLGPRGVTVNMVSGGLLQVTDASASTPKEVFDHIKAVTPLRKVTTPEDLAGAVLFFASPWAGAVTGQQMVVDGGLVMN</sequence>
<dbReference type="GO" id="GO:0004316">
    <property type="term" value="F:3-oxoacyl-[acyl-carrier-protein] reductase (NADPH) activity"/>
    <property type="evidence" value="ECO:0007669"/>
    <property type="project" value="UniProtKB-EC"/>
</dbReference>
<dbReference type="AlphaFoldDB" id="A0A178DFS4"/>
<evidence type="ECO:0000256" key="3">
    <source>
        <dbReference type="ARBA" id="ARBA00048508"/>
    </source>
</evidence>
<dbReference type="InterPro" id="IPR008775">
    <property type="entry name" value="Phytyl_CoA_dOase-like"/>
</dbReference>
<dbReference type="Proteomes" id="UP000185904">
    <property type="component" value="Unassembled WGS sequence"/>
</dbReference>
<dbReference type="EMBL" id="LVCJ01000002">
    <property type="protein sequence ID" value="OAL40063.1"/>
    <property type="molecule type" value="Genomic_DNA"/>
</dbReference>
<dbReference type="PANTHER" id="PTHR42879">
    <property type="entry name" value="3-OXOACYL-(ACYL-CARRIER-PROTEIN) REDUCTASE"/>
    <property type="match status" value="1"/>
</dbReference>
<comment type="similarity">
    <text evidence="1">Belongs to the short-chain dehydrogenases/reductases (SDR) family.</text>
</comment>
<dbReference type="NCBIfam" id="NF006393">
    <property type="entry name" value="PRK08642.1"/>
    <property type="match status" value="1"/>
</dbReference>
<name>A0A178DFS4_9EURO</name>
<dbReference type="SUPFAM" id="SSF51735">
    <property type="entry name" value="NAD(P)-binding Rossmann-fold domains"/>
    <property type="match status" value="1"/>
</dbReference>
<dbReference type="InterPro" id="IPR002347">
    <property type="entry name" value="SDR_fam"/>
</dbReference>
<dbReference type="RefSeq" id="XP_022505075.1">
    <property type="nucleotide sequence ID" value="XM_022638792.1"/>
</dbReference>
<dbReference type="SUPFAM" id="SSF51197">
    <property type="entry name" value="Clavaminate synthase-like"/>
    <property type="match status" value="1"/>
</dbReference>
<dbReference type="InterPro" id="IPR050259">
    <property type="entry name" value="SDR"/>
</dbReference>
<accession>A0A178DFS4</accession>
<dbReference type="Gene3D" id="3.40.50.720">
    <property type="entry name" value="NAD(P)-binding Rossmann-like Domain"/>
    <property type="match status" value="1"/>
</dbReference>
<evidence type="ECO:0000256" key="2">
    <source>
        <dbReference type="ARBA" id="ARBA00012948"/>
    </source>
</evidence>
<reference evidence="4 5" key="1">
    <citation type="submission" date="2016-03" db="EMBL/GenBank/DDBJ databases">
        <title>The draft genome sequence of Fonsecaea nubica causative agent of cutaneous subcutaneous infection in human host.</title>
        <authorList>
            <person name="Costa F."/>
            <person name="Sybren D.H."/>
            <person name="Raittz R.T."/>
            <person name="Weiss V.A."/>
            <person name="Leao A.C."/>
            <person name="Gomes R."/>
            <person name="De Souza E.M."/>
            <person name="Pedrosa F.O."/>
            <person name="Steffens M.B."/>
            <person name="Bombassaro A."/>
            <person name="Tadra-Sfeir M.Z."/>
            <person name="Moreno L.F."/>
            <person name="Najafzadeh M.J."/>
            <person name="Felipe M.S."/>
            <person name="Teixeira M."/>
            <person name="Sun J."/>
            <person name="Xi L."/>
            <person name="Castro M.A."/>
            <person name="Vicente V.A."/>
        </authorList>
    </citation>
    <scope>NUCLEOTIDE SEQUENCE [LARGE SCALE GENOMIC DNA]</scope>
    <source>
        <strain evidence="4 5">CBS 269.64</strain>
    </source>
</reference>
<dbReference type="GeneID" id="34583908"/>
<proteinExistence type="inferred from homology"/>
<comment type="catalytic activity">
    <reaction evidence="3">
        <text>a (3R)-hydroxyacyl-[ACP] + NADP(+) = a 3-oxoacyl-[ACP] + NADPH + H(+)</text>
        <dbReference type="Rhea" id="RHEA:17397"/>
        <dbReference type="Rhea" id="RHEA-COMP:9916"/>
        <dbReference type="Rhea" id="RHEA-COMP:9945"/>
        <dbReference type="ChEBI" id="CHEBI:15378"/>
        <dbReference type="ChEBI" id="CHEBI:57783"/>
        <dbReference type="ChEBI" id="CHEBI:58349"/>
        <dbReference type="ChEBI" id="CHEBI:78776"/>
        <dbReference type="ChEBI" id="CHEBI:78827"/>
        <dbReference type="EC" id="1.1.1.100"/>
    </reaction>
</comment>
<dbReference type="OrthoDB" id="407832at2759"/>
<evidence type="ECO:0000313" key="4">
    <source>
        <dbReference type="EMBL" id="OAL40063.1"/>
    </source>
</evidence>
<dbReference type="PRINTS" id="PR00080">
    <property type="entry name" value="SDRFAMILY"/>
</dbReference>
<protein>
    <recommendedName>
        <fullName evidence="2">3-oxoacyl-[acyl-carrier-protein] reductase</fullName>
        <ecNumber evidence="2">1.1.1.100</ecNumber>
    </recommendedName>
</protein>
<gene>
    <name evidence="4" type="ORF">AYO20_00481</name>
</gene>
<evidence type="ECO:0000313" key="5">
    <source>
        <dbReference type="Proteomes" id="UP000185904"/>
    </source>
</evidence>
<dbReference type="Gene3D" id="2.60.120.620">
    <property type="entry name" value="q2cbj1_9rhob like domain"/>
    <property type="match status" value="1"/>
</dbReference>